<name>A0A2V4N182_9RHOB</name>
<evidence type="ECO:0000313" key="1">
    <source>
        <dbReference type="EMBL" id="PYC48554.1"/>
    </source>
</evidence>
<sequence>MLRHVFCLRVPLAFVRGSGAKFKAVALIKSAVIRHGAVVPFGIPQDCNIEDRSCINCKHLI</sequence>
<comment type="caution">
    <text evidence="1">The sequence shown here is derived from an EMBL/GenBank/DDBJ whole genome shotgun (WGS) entry which is preliminary data.</text>
</comment>
<protein>
    <submittedName>
        <fullName evidence="1">Uncharacterized protein</fullName>
    </submittedName>
</protein>
<dbReference type="Proteomes" id="UP000248012">
    <property type="component" value="Unassembled WGS sequence"/>
</dbReference>
<evidence type="ECO:0000313" key="2">
    <source>
        <dbReference type="Proteomes" id="UP000248012"/>
    </source>
</evidence>
<proteinExistence type="predicted"/>
<reference evidence="1 2" key="1">
    <citation type="submission" date="2018-05" db="EMBL/GenBank/DDBJ databases">
        <title>Oceanovita maritima gen. nov., sp. nov., a marine bacterium in the family Rhodobacteraceae isolated from surface seawater of Lundu port Xiamen, China.</title>
        <authorList>
            <person name="Hetharua B.H."/>
            <person name="Min D."/>
            <person name="Liao H."/>
            <person name="Tian Y."/>
        </authorList>
    </citation>
    <scope>NUCLEOTIDE SEQUENCE [LARGE SCALE GENOMIC DNA]</scope>
    <source>
        <strain evidence="1 2">FSX-11</strain>
    </source>
</reference>
<organism evidence="1 2">
    <name type="scientific">Litorivita pollutaquae</name>
    <dbReference type="NCBI Taxonomy" id="2200892"/>
    <lineage>
        <taxon>Bacteria</taxon>
        <taxon>Pseudomonadati</taxon>
        <taxon>Pseudomonadota</taxon>
        <taxon>Alphaproteobacteria</taxon>
        <taxon>Rhodobacterales</taxon>
        <taxon>Paracoccaceae</taxon>
        <taxon>Litorivita</taxon>
    </lineage>
</organism>
<keyword evidence="2" id="KW-1185">Reference proteome</keyword>
<dbReference type="AlphaFoldDB" id="A0A2V4N182"/>
<dbReference type="EMBL" id="QFVT01000003">
    <property type="protein sequence ID" value="PYC48554.1"/>
    <property type="molecule type" value="Genomic_DNA"/>
</dbReference>
<gene>
    <name evidence="1" type="ORF">DI396_06205</name>
</gene>
<accession>A0A2V4N182</accession>